<gene>
    <name evidence="6" type="ORF">CWC39_05250</name>
</gene>
<dbReference type="InterPro" id="IPR038732">
    <property type="entry name" value="HpyO/CreE_NAD-binding"/>
</dbReference>
<evidence type="ECO:0000256" key="3">
    <source>
        <dbReference type="ARBA" id="ARBA00022898"/>
    </source>
</evidence>
<accession>A0A364VBS5</accession>
<evidence type="ECO:0000259" key="5">
    <source>
        <dbReference type="Pfam" id="PF13454"/>
    </source>
</evidence>
<dbReference type="PROSITE" id="PS00878">
    <property type="entry name" value="ODR_DC_2_1"/>
    <property type="match status" value="1"/>
</dbReference>
<dbReference type="SUPFAM" id="SSF50621">
    <property type="entry name" value="Alanine racemase C-terminal domain-like"/>
    <property type="match status" value="1"/>
</dbReference>
<organism evidence="6 7">
    <name type="scientific">Corynebacterium heidelbergense</name>
    <dbReference type="NCBI Taxonomy" id="2055947"/>
    <lineage>
        <taxon>Bacteria</taxon>
        <taxon>Bacillati</taxon>
        <taxon>Actinomycetota</taxon>
        <taxon>Actinomycetes</taxon>
        <taxon>Mycobacteriales</taxon>
        <taxon>Corynebacteriaceae</taxon>
        <taxon>Corynebacterium</taxon>
    </lineage>
</organism>
<dbReference type="Proteomes" id="UP000251047">
    <property type="component" value="Unassembled WGS sequence"/>
</dbReference>
<dbReference type="InterPro" id="IPR036188">
    <property type="entry name" value="FAD/NAD-bd_sf"/>
</dbReference>
<keyword evidence="2" id="KW-0456">Lyase</keyword>
<evidence type="ECO:0000256" key="1">
    <source>
        <dbReference type="ARBA" id="ARBA00001933"/>
    </source>
</evidence>
<name>A0A364VBS5_9CORY</name>
<dbReference type="PROSITE" id="PS00879">
    <property type="entry name" value="ODR_DC_2_2"/>
    <property type="match status" value="1"/>
</dbReference>
<dbReference type="SUPFAM" id="SSF51419">
    <property type="entry name" value="PLP-binding barrel"/>
    <property type="match status" value="1"/>
</dbReference>
<dbReference type="Pfam" id="PF13454">
    <property type="entry name" value="NAD_binding_9"/>
    <property type="match status" value="1"/>
</dbReference>
<dbReference type="AlphaFoldDB" id="A0A364VBS5"/>
<dbReference type="InterPro" id="IPR029066">
    <property type="entry name" value="PLP-binding_barrel"/>
</dbReference>
<dbReference type="InterPro" id="IPR022644">
    <property type="entry name" value="De-COase2_N"/>
</dbReference>
<dbReference type="Pfam" id="PF02784">
    <property type="entry name" value="Orn_Arg_deC_N"/>
    <property type="match status" value="1"/>
</dbReference>
<feature type="domain" description="Orn/DAP/Arg decarboxylase 2 N-terminal" evidence="4">
    <location>
        <begin position="660"/>
        <end position="867"/>
    </location>
</feature>
<dbReference type="InterPro" id="IPR022657">
    <property type="entry name" value="De-COase2_CS"/>
</dbReference>
<feature type="domain" description="FAD-dependent urate hydroxylase HpyO/Asp monooxygenase CreE-like FAD/NAD(P)-binding" evidence="5">
    <location>
        <begin position="20"/>
        <end position="151"/>
    </location>
</feature>
<dbReference type="PANTHER" id="PTHR43727:SF2">
    <property type="entry name" value="GROUP IV DECARBOXYLASE"/>
    <property type="match status" value="1"/>
</dbReference>
<comment type="cofactor">
    <cofactor evidence="1">
        <name>pyridoxal 5'-phosphate</name>
        <dbReference type="ChEBI" id="CHEBI:597326"/>
    </cofactor>
</comment>
<sequence>MERHEGTTLGEPSTAWRVGIIGGGPRALWAVEELVGQARRRGVSLQVEVWDPFQPGAGRVYREEQPSYYRLNVRSDVVFSALGTLNQWRGSSTFFPPRREVGAFLSASFRHAQRTAPPNCRIEHIPEYVSDLSPIPVGLGGQTAAAEGTHETAERSGRWQITGASGQRRYDEVLLCTGHADRWPGALSPGVVGGPGLLDLGDATSPIVGSPYRGAATGGDPTDSGAPSQVPLELIPEGEAVGVRGAALTFIDTCMALSEGRGGAFRERADGSGLLDYHRSPDAGGPREPNVIYPVSRGGRFMEVKPDPSGSLNGLCTRELEGYSQQIRQAKGFADVRQALARAAVDLLCVGRLVSPREGEQLTPAAARDQVEAVLNGTDTDPQQHSPLEEFRRSYLVAIGKAPASAAWAVGEALRRLYPALVQRASYGGRRLLEGEAKAFTGLTRRLERVAFGPPPQTAGAVIALADAGLVDDRFMGSAEVIDHWMDGKAEPGEGIAVTALVDAVIPPPGLVEGTLTQRLSARGLLEKDELTGSVLTNPDASVPAQPGLAVVGRDVEGTVLGHDTLNRTMHPEIPRWAHAVGQRAAAQTGTQQGTLDRRMQALQPLTARLEPWAEDLCANQELCAELVEKWGSPVNVLHPEVLPANAVELVQAGADAGVDVRIFFARKANKALGFVDAAHRAGHGVDVASQRELTQVLDRGVPGEKIILSAAIKPDALLDIAIRAGAVISVDSVAELRRIEERARALAKGSPELRAKIAPRVAPEPDTLPPTRFGERAGVWLAALSRDGLDSHVSLVGVHLHLHGYSEGDRRIALGQALGLIDEVRELGHRPEFVDLGGGVPMSYLDDANEWHQFCARRQNLQDRLDAGVAIPGEEEFTWKMDPLRNTYPFHQSPTRGSWLVQLLAGELPGAVSAAQALKDRGLRLHLEPGRSILDGGGVILARVAFVKTRSDGVGLVGLEMNRTQCRTTADDILADPLLIAPGGVASPRKRDNIGLEAYLVGAYCIEDEVIVRRKMVFPQGVCAGDIVAIPNTAGYFMHILESASHQIPLAKNVLLDGRGTARLDDIDRPMAHGTGN</sequence>
<dbReference type="Gene3D" id="2.40.37.10">
    <property type="entry name" value="Lyase, Ornithine Decarboxylase, Chain A, domain 1"/>
    <property type="match status" value="1"/>
</dbReference>
<evidence type="ECO:0000259" key="4">
    <source>
        <dbReference type="Pfam" id="PF02784"/>
    </source>
</evidence>
<dbReference type="EMBL" id="PHQP01000031">
    <property type="protein sequence ID" value="RAV34058.1"/>
    <property type="molecule type" value="Genomic_DNA"/>
</dbReference>
<keyword evidence="3" id="KW-0663">Pyridoxal phosphate</keyword>
<proteinExistence type="predicted"/>
<dbReference type="PANTHER" id="PTHR43727">
    <property type="entry name" value="DIAMINOPIMELATE DECARBOXYLASE"/>
    <property type="match status" value="1"/>
</dbReference>
<comment type="caution">
    <text evidence="6">The sequence shown here is derived from an EMBL/GenBank/DDBJ whole genome shotgun (WGS) entry which is preliminary data.</text>
</comment>
<dbReference type="Gene3D" id="3.20.20.10">
    <property type="entry name" value="Alanine racemase"/>
    <property type="match status" value="1"/>
</dbReference>
<dbReference type="InterPro" id="IPR009006">
    <property type="entry name" value="Ala_racemase/Decarboxylase_C"/>
</dbReference>
<evidence type="ECO:0000313" key="6">
    <source>
        <dbReference type="EMBL" id="RAV34058.1"/>
    </source>
</evidence>
<dbReference type="GO" id="GO:0008836">
    <property type="term" value="F:diaminopimelate decarboxylase activity"/>
    <property type="evidence" value="ECO:0007669"/>
    <property type="project" value="TreeGrafter"/>
</dbReference>
<evidence type="ECO:0000256" key="2">
    <source>
        <dbReference type="ARBA" id="ARBA00022793"/>
    </source>
</evidence>
<keyword evidence="2" id="KW-0210">Decarboxylase</keyword>
<dbReference type="OrthoDB" id="3275594at2"/>
<dbReference type="InterPro" id="IPR022653">
    <property type="entry name" value="De-COase2_pyr-phos_BS"/>
</dbReference>
<evidence type="ECO:0000313" key="7">
    <source>
        <dbReference type="Proteomes" id="UP000251047"/>
    </source>
</evidence>
<dbReference type="SUPFAM" id="SSF51905">
    <property type="entry name" value="FAD/NAD(P)-binding domain"/>
    <property type="match status" value="1"/>
</dbReference>
<reference evidence="6 7" key="1">
    <citation type="journal article" date="2018" name="Syst. Appl. Microbiol.">
        <title>Corynebacterium heidelbergense sp. nov., isolated from the preen glands of Egyptian geese (Alopochen aegyptiacus).</title>
        <authorList>
            <person name="Braun M.S."/>
            <person name="Wang E."/>
            <person name="Zimmermann S."/>
            <person name="Wink M."/>
        </authorList>
    </citation>
    <scope>NUCLEOTIDE SEQUENCE [LARGE SCALE GENOMIC DNA]</scope>
    <source>
        <strain evidence="6 7">DSM 104638</strain>
    </source>
</reference>
<dbReference type="GO" id="GO:0009089">
    <property type="term" value="P:lysine biosynthetic process via diaminopimelate"/>
    <property type="evidence" value="ECO:0007669"/>
    <property type="project" value="TreeGrafter"/>
</dbReference>
<protein>
    <submittedName>
        <fullName evidence="6">Diaminopimelate decarboxylase</fullName>
    </submittedName>
</protein>